<dbReference type="SUPFAM" id="SSF56059">
    <property type="entry name" value="Glutathione synthetase ATP-binding domain-like"/>
    <property type="match status" value="1"/>
</dbReference>
<dbReference type="EMBL" id="JACHIV010000001">
    <property type="protein sequence ID" value="MBB5070304.1"/>
    <property type="molecule type" value="Genomic_DNA"/>
</dbReference>
<reference evidence="3 4" key="1">
    <citation type="submission" date="2020-08" db="EMBL/GenBank/DDBJ databases">
        <title>Sequencing the genomes of 1000 actinobacteria strains.</title>
        <authorList>
            <person name="Klenk H.-P."/>
        </authorList>
    </citation>
    <scope>NUCLEOTIDE SEQUENCE [LARGE SCALE GENOMIC DNA]</scope>
    <source>
        <strain evidence="3 4">DSM 45582</strain>
    </source>
</reference>
<feature type="domain" description="PEP-utilising enzyme mobile" evidence="1">
    <location>
        <begin position="817"/>
        <end position="887"/>
    </location>
</feature>
<dbReference type="GO" id="GO:0005524">
    <property type="term" value="F:ATP binding"/>
    <property type="evidence" value="ECO:0007669"/>
    <property type="project" value="InterPro"/>
</dbReference>
<name>A0A840NFC6_9PSEU</name>
<dbReference type="Pfam" id="PF01326">
    <property type="entry name" value="PPDK_N"/>
    <property type="match status" value="1"/>
</dbReference>
<dbReference type="Gene3D" id="3.30.1490.20">
    <property type="entry name" value="ATP-grasp fold, A domain"/>
    <property type="match status" value="1"/>
</dbReference>
<dbReference type="Pfam" id="PF00391">
    <property type="entry name" value="PEP-utilizers"/>
    <property type="match status" value="1"/>
</dbReference>
<dbReference type="SUPFAM" id="SSF52009">
    <property type="entry name" value="Phosphohistidine domain"/>
    <property type="match status" value="1"/>
</dbReference>
<evidence type="ECO:0000313" key="3">
    <source>
        <dbReference type="EMBL" id="MBB5070304.1"/>
    </source>
</evidence>
<proteinExistence type="predicted"/>
<dbReference type="EC" id="2.7.9.2" evidence="3"/>
<dbReference type="InterPro" id="IPR013815">
    <property type="entry name" value="ATP_grasp_subdomain_1"/>
</dbReference>
<dbReference type="RefSeq" id="WP_184479854.1">
    <property type="nucleotide sequence ID" value="NZ_JACHIV010000001.1"/>
</dbReference>
<dbReference type="Gene3D" id="3.50.30.10">
    <property type="entry name" value="Phosphohistidine domain"/>
    <property type="match status" value="1"/>
</dbReference>
<evidence type="ECO:0000259" key="2">
    <source>
        <dbReference type="Pfam" id="PF01326"/>
    </source>
</evidence>
<protein>
    <submittedName>
        <fullName evidence="3">Pyruvate,water dikinase</fullName>
        <ecNumber evidence="3">2.7.9.2</ecNumber>
    </submittedName>
</protein>
<evidence type="ECO:0000259" key="1">
    <source>
        <dbReference type="Pfam" id="PF00391"/>
    </source>
</evidence>
<dbReference type="AlphaFoldDB" id="A0A840NFC6"/>
<dbReference type="PANTHER" id="PTHR43615:SF1">
    <property type="entry name" value="PPDK_N DOMAIN-CONTAINING PROTEIN"/>
    <property type="match status" value="1"/>
</dbReference>
<dbReference type="Proteomes" id="UP000580474">
    <property type="component" value="Unassembled WGS sequence"/>
</dbReference>
<dbReference type="InterPro" id="IPR051549">
    <property type="entry name" value="PEP_Utilizing_Enz"/>
</dbReference>
<sequence length="893" mass="99519">MIETLDHPMLPERVGWKFARLKTLRDDGVTVPPLFCLTGELFTRSVSAGAVKEALGELDFDDWHALREASRRARETILSGGLGAEGERLLADALSTTFDADSVVAVRASMVGARPEEGEDSAEHAFAGMSDSYLYVPVAQVRDAVLKCWASAFNPEGLLYRHRQGLSLDRISVAVGVQQMVFGERSMVLFTCDPTSYAKDTVISAGWGIGEGVVAEKTPTDHYFLHGQSGELRRVVVQKPEMVTFDAERGHGTRIAPVPQERRDAPVLSDDEVRELSALGDRIEGLFGSPQDIEATITPDGAVHVLQSRPITMNPGHYRVFSSANVSESFPGTTTPMTYSVARRFYWLLNHDYLRRCGVPARELHDLHETMTRLVAFIDGRIYHNISSFLRELAVFPLFDGMRRDWERLVAELDNSYYHSDGRGKDLRAQLTRSAKLVGGWARAGLNYATMARDFAAFETEWTELLRSRRGDRFTEAHPLTLVDDYREVWRSAGNLWGITLINYQFMLIVHGRLERLLKKWGVGDTDTLFSQLLCGGKQLRGAEIALSAVRLGEQVRADADLDLLFRTKPPEEIWERLRAGELPAEFTTSVDAHLNRYGDRGLEELKLERPNLREQPWELLRLAGQYAARGVVAAEMERTEHETRLAGEQRLKEALPSAARRKVVLGLFDRLRTFLYYREAGRYQRSELFGYSKQVIKALGGHLQQRGVLADAQDVFWLDVEELLGFFDGSGTTHDLAGLVEVRRGDHERAQRRRPQREFSTADVVGLSIPEVVDVPQETEVPESADGVMRGLGSCPGKVRGRARVVLDPSFADDLDEGDVLIARETDPGWLYLMLAAKGIVVERGSLLSHTAITGRKFGIPTIVAVPGAVERIPDGATVELDGVAGTVRVVE</sequence>
<gene>
    <name evidence="3" type="ORF">BJ969_003392</name>
</gene>
<keyword evidence="3" id="KW-0808">Transferase</keyword>
<dbReference type="InterPro" id="IPR008279">
    <property type="entry name" value="PEP-util_enz_mobile_dom"/>
</dbReference>
<accession>A0A840NFC6</accession>
<dbReference type="GO" id="GO:0008986">
    <property type="term" value="F:pyruvate, water dikinase activity"/>
    <property type="evidence" value="ECO:0007669"/>
    <property type="project" value="UniProtKB-EC"/>
</dbReference>
<keyword evidence="4" id="KW-1185">Reference proteome</keyword>
<organism evidence="3 4">
    <name type="scientific">Saccharopolyspora gloriosae</name>
    <dbReference type="NCBI Taxonomy" id="455344"/>
    <lineage>
        <taxon>Bacteria</taxon>
        <taxon>Bacillati</taxon>
        <taxon>Actinomycetota</taxon>
        <taxon>Actinomycetes</taxon>
        <taxon>Pseudonocardiales</taxon>
        <taxon>Pseudonocardiaceae</taxon>
        <taxon>Saccharopolyspora</taxon>
    </lineage>
</organism>
<comment type="caution">
    <text evidence="3">The sequence shown here is derived from an EMBL/GenBank/DDBJ whole genome shotgun (WGS) entry which is preliminary data.</text>
</comment>
<keyword evidence="3" id="KW-0670">Pyruvate</keyword>
<dbReference type="InterPro" id="IPR036637">
    <property type="entry name" value="Phosphohistidine_dom_sf"/>
</dbReference>
<dbReference type="PANTHER" id="PTHR43615">
    <property type="entry name" value="PHOSPHOENOLPYRUVATE SYNTHASE-RELATED"/>
    <property type="match status" value="1"/>
</dbReference>
<evidence type="ECO:0000313" key="4">
    <source>
        <dbReference type="Proteomes" id="UP000580474"/>
    </source>
</evidence>
<dbReference type="Gene3D" id="3.30.470.20">
    <property type="entry name" value="ATP-grasp fold, B domain"/>
    <property type="match status" value="1"/>
</dbReference>
<feature type="domain" description="Pyruvate phosphate dikinase AMP/ATP-binding" evidence="2">
    <location>
        <begin position="12"/>
        <end position="314"/>
    </location>
</feature>
<keyword evidence="3" id="KW-0418">Kinase</keyword>
<dbReference type="InterPro" id="IPR002192">
    <property type="entry name" value="PPDK_AMP/ATP-bd"/>
</dbReference>